<organism evidence="4 5">
    <name type="scientific">Trichonephila inaurata madagascariensis</name>
    <dbReference type="NCBI Taxonomy" id="2747483"/>
    <lineage>
        <taxon>Eukaryota</taxon>
        <taxon>Metazoa</taxon>
        <taxon>Ecdysozoa</taxon>
        <taxon>Arthropoda</taxon>
        <taxon>Chelicerata</taxon>
        <taxon>Arachnida</taxon>
        <taxon>Araneae</taxon>
        <taxon>Araneomorphae</taxon>
        <taxon>Entelegynae</taxon>
        <taxon>Araneoidea</taxon>
        <taxon>Nephilidae</taxon>
        <taxon>Trichonephila</taxon>
        <taxon>Trichonephila inaurata</taxon>
    </lineage>
</organism>
<dbReference type="Gene3D" id="6.10.250.2800">
    <property type="match status" value="1"/>
</dbReference>
<dbReference type="EMBL" id="BMAV01007867">
    <property type="protein sequence ID" value="GFY51052.1"/>
    <property type="molecule type" value="Genomic_DNA"/>
</dbReference>
<dbReference type="InterPro" id="IPR048643">
    <property type="entry name" value="Itf52_C"/>
</dbReference>
<dbReference type="InterPro" id="IPR029062">
    <property type="entry name" value="Class_I_gatase-like"/>
</dbReference>
<dbReference type="GO" id="GO:0005929">
    <property type="term" value="C:cilium"/>
    <property type="evidence" value="ECO:0007669"/>
    <property type="project" value="TreeGrafter"/>
</dbReference>
<dbReference type="GO" id="GO:0005814">
    <property type="term" value="C:centriole"/>
    <property type="evidence" value="ECO:0007669"/>
    <property type="project" value="TreeGrafter"/>
</dbReference>
<evidence type="ECO:0000313" key="5">
    <source>
        <dbReference type="Proteomes" id="UP000886998"/>
    </source>
</evidence>
<dbReference type="GO" id="GO:0030992">
    <property type="term" value="C:intraciliary transport particle B"/>
    <property type="evidence" value="ECO:0007669"/>
    <property type="project" value="TreeGrafter"/>
</dbReference>
<feature type="domain" description="IFT52 GIFT" evidence="3">
    <location>
        <begin position="20"/>
        <end position="263"/>
    </location>
</feature>
<dbReference type="Pfam" id="PF21178">
    <property type="entry name" value="Itf52_C"/>
    <property type="match status" value="1"/>
</dbReference>
<evidence type="ECO:0000313" key="4">
    <source>
        <dbReference type="EMBL" id="GFY51052.1"/>
    </source>
</evidence>
<dbReference type="GO" id="GO:0042073">
    <property type="term" value="P:intraciliary transport"/>
    <property type="evidence" value="ECO:0007669"/>
    <property type="project" value="TreeGrafter"/>
</dbReference>
<evidence type="ECO:0000259" key="1">
    <source>
        <dbReference type="Pfam" id="PF21178"/>
    </source>
</evidence>
<keyword evidence="5" id="KW-1185">Reference proteome</keyword>
<dbReference type="OrthoDB" id="10259368at2759"/>
<sequence length="436" mass="48665">MTPSVTNQLDEDLAVKNKVIIYNNSKNEMFTLNEGYSVLSRRLKMEGFKTYSNPGDITAELLSKAGVFVLPGPREKFTVTEINLLREYVDKGGSIFVTMGEGGEKSFQTNINFLLEERGVMINNDAVVRTVYHKYHHPKEVLVSNGVLNRSITLAAGKSIPGQNLSESNNAQALSFLYPYGATLNVAKPAVAVLSTGSVSFPLNRPVCAFYQHPTSGGKIVVLGSTHMFCDAYIDNEENVKIVNVIFNHLTTSGLLLNAIDADDPEISDYHMIPSIAKLAEHTFSCLQECDEIPSDPSVLFRSSLFQFDNKVLPKVLDAYKELNMKHEPLKLIMPRFETPLAPLQPAVFPPSFRELQKPALELFDLDEAFSTEKARLAQLTNKCTDEDIEYFIRECGDVLNVTDKLPSDKRDGKHILEYITSQVAEFKKLNHASME</sequence>
<dbReference type="InterPro" id="IPR039975">
    <property type="entry name" value="IFT52"/>
</dbReference>
<dbReference type="Pfam" id="PF23355">
    <property type="entry name" value="IFT52_GIFT"/>
    <property type="match status" value="1"/>
</dbReference>
<dbReference type="AlphaFoldDB" id="A0A8X6XC66"/>
<dbReference type="Proteomes" id="UP000886998">
    <property type="component" value="Unassembled WGS sequence"/>
</dbReference>
<dbReference type="InterPro" id="IPR055460">
    <property type="entry name" value="IFT52_central"/>
</dbReference>
<dbReference type="SUPFAM" id="SSF52317">
    <property type="entry name" value="Class I glutamine amidotransferase-like"/>
    <property type="match status" value="1"/>
</dbReference>
<comment type="caution">
    <text evidence="4">The sequence shown here is derived from an EMBL/GenBank/DDBJ whole genome shotgun (WGS) entry which is preliminary data.</text>
</comment>
<dbReference type="InterPro" id="IPR055458">
    <property type="entry name" value="IFT52_GIFT"/>
</dbReference>
<proteinExistence type="predicted"/>
<evidence type="ECO:0000259" key="3">
    <source>
        <dbReference type="Pfam" id="PF23355"/>
    </source>
</evidence>
<gene>
    <name evidence="4" type="primary">IFT52</name>
    <name evidence="4" type="ORF">TNIN_359251</name>
</gene>
<dbReference type="Pfam" id="PF23352">
    <property type="entry name" value="IFT52_central"/>
    <property type="match status" value="1"/>
</dbReference>
<name>A0A8X6XC66_9ARAC</name>
<evidence type="ECO:0000259" key="2">
    <source>
        <dbReference type="Pfam" id="PF23352"/>
    </source>
</evidence>
<feature type="domain" description="IFT52 central" evidence="2">
    <location>
        <begin position="279"/>
        <end position="359"/>
    </location>
</feature>
<reference evidence="4" key="1">
    <citation type="submission" date="2020-08" db="EMBL/GenBank/DDBJ databases">
        <title>Multicomponent nature underlies the extraordinary mechanical properties of spider dragline silk.</title>
        <authorList>
            <person name="Kono N."/>
            <person name="Nakamura H."/>
            <person name="Mori M."/>
            <person name="Yoshida Y."/>
            <person name="Ohtoshi R."/>
            <person name="Malay A.D."/>
            <person name="Moran D.A.P."/>
            <person name="Tomita M."/>
            <person name="Numata K."/>
            <person name="Arakawa K."/>
        </authorList>
    </citation>
    <scope>NUCLEOTIDE SEQUENCE</scope>
</reference>
<protein>
    <submittedName>
        <fullName evidence="4">Intraflagellar transport protein 52 homolog</fullName>
    </submittedName>
</protein>
<dbReference type="CDD" id="cd23683">
    <property type="entry name" value="IFT52_CTD"/>
    <property type="match status" value="1"/>
</dbReference>
<accession>A0A8X6XC66</accession>
<dbReference type="GO" id="GO:0060271">
    <property type="term" value="P:cilium assembly"/>
    <property type="evidence" value="ECO:0007669"/>
    <property type="project" value="TreeGrafter"/>
</dbReference>
<feature type="domain" description="Intraflagellar transport protein 52 C-terminal" evidence="1">
    <location>
        <begin position="370"/>
        <end position="420"/>
    </location>
</feature>
<dbReference type="PANTHER" id="PTHR12969:SF7">
    <property type="entry name" value="INTRAFLAGELLAR TRANSPORT PROTEIN 52 HOMOLOG"/>
    <property type="match status" value="1"/>
</dbReference>
<dbReference type="PANTHER" id="PTHR12969">
    <property type="entry name" value="NGD5/OSM-6/IFT52"/>
    <property type="match status" value="1"/>
</dbReference>